<feature type="transmembrane region" description="Helical" evidence="6">
    <location>
        <begin position="234"/>
        <end position="254"/>
    </location>
</feature>
<dbReference type="eggNOG" id="ENOG502RVN2">
    <property type="taxonomic scope" value="Eukaryota"/>
</dbReference>
<dbReference type="GO" id="GO:0016020">
    <property type="term" value="C:membrane"/>
    <property type="evidence" value="ECO:0007669"/>
    <property type="project" value="UniProtKB-SubCell"/>
</dbReference>
<dbReference type="PANTHER" id="PTHR31114">
    <property type="entry name" value="SERPENTINE RECEPTOR CLASS GAMMA"/>
    <property type="match status" value="1"/>
</dbReference>
<evidence type="ECO:0000256" key="5">
    <source>
        <dbReference type="ARBA" id="ARBA00023136"/>
    </source>
</evidence>
<dbReference type="GO" id="GO:0007606">
    <property type="term" value="P:sensory perception of chemical stimulus"/>
    <property type="evidence" value="ECO:0007669"/>
    <property type="project" value="UniProtKB-UniRule"/>
</dbReference>
<dbReference type="Proteomes" id="UP000095282">
    <property type="component" value="Unplaced"/>
</dbReference>
<dbReference type="InterPro" id="IPR052880">
    <property type="entry name" value="NRL-Serpentine_Class_Gamma"/>
</dbReference>
<evidence type="ECO:0000256" key="1">
    <source>
        <dbReference type="ARBA" id="ARBA00004141"/>
    </source>
</evidence>
<dbReference type="GO" id="GO:0004888">
    <property type="term" value="F:transmembrane signaling receptor activity"/>
    <property type="evidence" value="ECO:0007669"/>
    <property type="project" value="InterPro"/>
</dbReference>
<protein>
    <recommendedName>
        <fullName evidence="6">Serpentine receptor class gamma</fullName>
    </recommendedName>
</protein>
<keyword evidence="5 6" id="KW-0472">Membrane</keyword>
<evidence type="ECO:0000256" key="4">
    <source>
        <dbReference type="ARBA" id="ARBA00022989"/>
    </source>
</evidence>
<dbReference type="PANTHER" id="PTHR31114:SF3">
    <property type="entry name" value="SERPENTINE RECEPTOR CLASS GAMMA-RELATED"/>
    <property type="match status" value="1"/>
</dbReference>
<feature type="transmembrane region" description="Helical" evidence="6">
    <location>
        <begin position="62"/>
        <end position="84"/>
    </location>
</feature>
<name>A0A1I7UBF2_9PELO</name>
<organism evidence="7 8">
    <name type="scientific">Caenorhabditis tropicalis</name>
    <dbReference type="NCBI Taxonomy" id="1561998"/>
    <lineage>
        <taxon>Eukaryota</taxon>
        <taxon>Metazoa</taxon>
        <taxon>Ecdysozoa</taxon>
        <taxon>Nematoda</taxon>
        <taxon>Chromadorea</taxon>
        <taxon>Rhabditida</taxon>
        <taxon>Rhabditina</taxon>
        <taxon>Rhabditomorpha</taxon>
        <taxon>Rhabditoidea</taxon>
        <taxon>Rhabditidae</taxon>
        <taxon>Peloderinae</taxon>
        <taxon>Caenorhabditis</taxon>
    </lineage>
</organism>
<sequence>MSVVNNIFSMETNKTDSTVETLAMIQFSYGLPSFILMIFFLFFIGCSKIFSNSFYRLIQMDLLVNILLYFNTWLAIRIEMHPMFIPALKFIEQILPGLLTWSKYFTWWFMHIQFLSAAILNVHRISSIFFPARYEKFWARYYFLFGLAFFIYSFLPSLMWFGFGNEVSIINGTLSKKRNSETLAKATKVTAFFSVAYFIVIFVLGIATSVLVSSKIKTIQPLGSTSYENIGRKLTKIALTYCFVYTGILMWTVLTALNTSLNFFPSFIMDVNQNLLVFSSDLMTLSLPYILMLYDTNVRKRVFKPKMPQLTISNNFVFSSSFHASR</sequence>
<evidence type="ECO:0000256" key="3">
    <source>
        <dbReference type="ARBA" id="ARBA00022692"/>
    </source>
</evidence>
<keyword evidence="4 6" id="KW-1133">Transmembrane helix</keyword>
<dbReference type="AlphaFoldDB" id="A0A1I7UBF2"/>
<dbReference type="WBParaSite" id="Csp11.Scaffold629.g7641.t1">
    <property type="protein sequence ID" value="Csp11.Scaffold629.g7641.t1"/>
    <property type="gene ID" value="Csp11.Scaffold629.g7641"/>
</dbReference>
<evidence type="ECO:0000256" key="6">
    <source>
        <dbReference type="RuleBase" id="RU280813"/>
    </source>
</evidence>
<proteinExistence type="inferred from homology"/>
<dbReference type="Pfam" id="PF02118">
    <property type="entry name" value="Srg"/>
    <property type="match status" value="1"/>
</dbReference>
<evidence type="ECO:0000313" key="8">
    <source>
        <dbReference type="WBParaSite" id="Csp11.Scaffold629.g7641.t1"/>
    </source>
</evidence>
<evidence type="ECO:0000256" key="2">
    <source>
        <dbReference type="ARBA" id="ARBA00005692"/>
    </source>
</evidence>
<evidence type="ECO:0000313" key="7">
    <source>
        <dbReference type="Proteomes" id="UP000095282"/>
    </source>
</evidence>
<accession>A0A1I7UBF2</accession>
<feature type="transmembrane region" description="Helical" evidence="6">
    <location>
        <begin position="29"/>
        <end position="50"/>
    </location>
</feature>
<keyword evidence="7" id="KW-1185">Reference proteome</keyword>
<dbReference type="InterPro" id="IPR000609">
    <property type="entry name" value="7TM_GPCR_serpentine_rcpt_Srg"/>
</dbReference>
<comment type="similarity">
    <text evidence="2 6">Belongs to the nematode receptor-like protein srg family.</text>
</comment>
<feature type="transmembrane region" description="Helical" evidence="6">
    <location>
        <begin position="274"/>
        <end position="294"/>
    </location>
</feature>
<feature type="transmembrane region" description="Helical" evidence="6">
    <location>
        <begin position="104"/>
        <end position="122"/>
    </location>
</feature>
<feature type="transmembrane region" description="Helical" evidence="6">
    <location>
        <begin position="142"/>
        <end position="163"/>
    </location>
</feature>
<feature type="transmembrane region" description="Helical" evidence="6">
    <location>
        <begin position="191"/>
        <end position="213"/>
    </location>
</feature>
<keyword evidence="3 6" id="KW-0812">Transmembrane</keyword>
<reference evidence="8" key="1">
    <citation type="submission" date="2016-11" db="UniProtKB">
        <authorList>
            <consortium name="WormBaseParasite"/>
        </authorList>
    </citation>
    <scope>IDENTIFICATION</scope>
</reference>
<comment type="subcellular location">
    <subcellularLocation>
        <location evidence="1">Membrane</location>
        <topology evidence="1">Multi-pass membrane protein</topology>
    </subcellularLocation>
</comment>